<dbReference type="Proteomes" id="UP000078454">
    <property type="component" value="Unassembled WGS sequence"/>
</dbReference>
<dbReference type="STRING" id="1850517.A8708_04595"/>
<dbReference type="PANTHER" id="PTHR43420:SF47">
    <property type="entry name" value="N-ACETYLTRANSFERASE DOMAIN-CONTAINING PROTEIN"/>
    <property type="match status" value="1"/>
</dbReference>
<name>A0A198A333_9BACL</name>
<dbReference type="InterPro" id="IPR016181">
    <property type="entry name" value="Acyl_CoA_acyltransferase"/>
</dbReference>
<evidence type="ECO:0000313" key="4">
    <source>
        <dbReference type="EMBL" id="OAS15436.1"/>
    </source>
</evidence>
<dbReference type="SUPFAM" id="SSF55729">
    <property type="entry name" value="Acyl-CoA N-acyltransferases (Nat)"/>
    <property type="match status" value="1"/>
</dbReference>
<dbReference type="GO" id="GO:0016747">
    <property type="term" value="F:acyltransferase activity, transferring groups other than amino-acyl groups"/>
    <property type="evidence" value="ECO:0007669"/>
    <property type="project" value="InterPro"/>
</dbReference>
<evidence type="ECO:0000256" key="2">
    <source>
        <dbReference type="ARBA" id="ARBA00023315"/>
    </source>
</evidence>
<dbReference type="Gene3D" id="3.40.630.30">
    <property type="match status" value="1"/>
</dbReference>
<dbReference type="OrthoDB" id="2638380at2"/>
<feature type="domain" description="N-acetyltransferase" evidence="3">
    <location>
        <begin position="2"/>
        <end position="147"/>
    </location>
</feature>
<protein>
    <recommendedName>
        <fullName evidence="3">N-acetyltransferase domain-containing protein</fullName>
    </recommendedName>
</protein>
<gene>
    <name evidence="4" type="ORF">A8708_04595</name>
</gene>
<dbReference type="PANTHER" id="PTHR43420">
    <property type="entry name" value="ACETYLTRANSFERASE"/>
    <property type="match status" value="1"/>
</dbReference>
<dbReference type="CDD" id="cd04301">
    <property type="entry name" value="NAT_SF"/>
    <property type="match status" value="1"/>
</dbReference>
<dbReference type="InterPro" id="IPR000182">
    <property type="entry name" value="GNAT_dom"/>
</dbReference>
<dbReference type="RefSeq" id="WP_068668348.1">
    <property type="nucleotide sequence ID" value="NZ_LYPB01000083.1"/>
</dbReference>
<organism evidence="4 5">
    <name type="scientific">Paenibacillus oryzisoli</name>
    <dbReference type="NCBI Taxonomy" id="1850517"/>
    <lineage>
        <taxon>Bacteria</taxon>
        <taxon>Bacillati</taxon>
        <taxon>Bacillota</taxon>
        <taxon>Bacilli</taxon>
        <taxon>Bacillales</taxon>
        <taxon>Paenibacillaceae</taxon>
        <taxon>Paenibacillus</taxon>
    </lineage>
</organism>
<accession>A0A198A333</accession>
<evidence type="ECO:0000313" key="5">
    <source>
        <dbReference type="Proteomes" id="UP000078454"/>
    </source>
</evidence>
<keyword evidence="1" id="KW-0808">Transferase</keyword>
<dbReference type="PROSITE" id="PS51186">
    <property type="entry name" value="GNAT"/>
    <property type="match status" value="1"/>
</dbReference>
<dbReference type="InterPro" id="IPR050680">
    <property type="entry name" value="YpeA/RimI_acetyltransf"/>
</dbReference>
<evidence type="ECO:0000259" key="3">
    <source>
        <dbReference type="PROSITE" id="PS51186"/>
    </source>
</evidence>
<dbReference type="EMBL" id="LYPB01000083">
    <property type="protein sequence ID" value="OAS15436.1"/>
    <property type="molecule type" value="Genomic_DNA"/>
</dbReference>
<sequence length="148" mass="17206">MIRKRLATIDDPAIYRLVVEQLVPFSRMYESGNSVTYSEIRKRLNANKTLVIAKGYKQPYGFISIIRKSSKLFIDMLAVDPREQGKGIGHILMKAAEDHGLRERCQMVELFVDDSNPKAIRFYSKRGYVIDSYVPDLSCYRMHKKLKR</sequence>
<proteinExistence type="predicted"/>
<keyword evidence="5" id="KW-1185">Reference proteome</keyword>
<comment type="caution">
    <text evidence="4">The sequence shown here is derived from an EMBL/GenBank/DDBJ whole genome shotgun (WGS) entry which is preliminary data.</text>
</comment>
<reference evidence="4 5" key="1">
    <citation type="submission" date="2016-05" db="EMBL/GenBank/DDBJ databases">
        <title>Paenibacillus sp. 1ZS3-15 nov., isolated from the rhizosphere soil.</title>
        <authorList>
            <person name="Zhang X.X."/>
            <person name="Zhang J."/>
        </authorList>
    </citation>
    <scope>NUCLEOTIDE SEQUENCE [LARGE SCALE GENOMIC DNA]</scope>
    <source>
        <strain evidence="4 5">1ZS3-15</strain>
    </source>
</reference>
<dbReference type="Pfam" id="PF00583">
    <property type="entry name" value="Acetyltransf_1"/>
    <property type="match status" value="1"/>
</dbReference>
<dbReference type="AlphaFoldDB" id="A0A198A333"/>
<evidence type="ECO:0000256" key="1">
    <source>
        <dbReference type="ARBA" id="ARBA00022679"/>
    </source>
</evidence>
<keyword evidence="2" id="KW-0012">Acyltransferase</keyword>